<dbReference type="PANTHER" id="PTHR11861">
    <property type="entry name" value="MELANOCYTE PROTEIN PMEL 17-RELATED"/>
    <property type="match status" value="1"/>
</dbReference>
<dbReference type="OrthoDB" id="6500045at2759"/>
<dbReference type="VEuPathDB" id="VectorBase:ISCW020881"/>
<feature type="region of interest" description="Disordered" evidence="1">
    <location>
        <begin position="406"/>
        <end position="485"/>
    </location>
</feature>
<keyword evidence="2" id="KW-1133">Transmembrane helix</keyword>
<evidence type="ECO:0000313" key="4">
    <source>
        <dbReference type="EMBL" id="MOY36145.1"/>
    </source>
</evidence>
<dbReference type="PANTHER" id="PTHR11861:SF8">
    <property type="entry name" value="PKD DOMAIN-CONTAINING PROTEIN"/>
    <property type="match status" value="1"/>
</dbReference>
<keyword evidence="2" id="KW-0812">Transmembrane</keyword>
<dbReference type="EMBL" id="GHJT01002174">
    <property type="protein sequence ID" value="MOY36145.1"/>
    <property type="molecule type" value="Transcribed_RNA"/>
</dbReference>
<dbReference type="VEuPathDB" id="VectorBase:ISCP_035713"/>
<evidence type="ECO:0000256" key="1">
    <source>
        <dbReference type="SAM" id="MobiDB-lite"/>
    </source>
</evidence>
<dbReference type="VEuPathDB" id="VectorBase:ISCI020881"/>
<evidence type="ECO:0000256" key="3">
    <source>
        <dbReference type="SAM" id="SignalP"/>
    </source>
</evidence>
<keyword evidence="3" id="KW-0732">Signal</keyword>
<feature type="transmembrane region" description="Helical" evidence="2">
    <location>
        <begin position="334"/>
        <end position="358"/>
    </location>
</feature>
<evidence type="ECO:0000256" key="2">
    <source>
        <dbReference type="SAM" id="Phobius"/>
    </source>
</evidence>
<dbReference type="AlphaFoldDB" id="A0A4D5RGB7"/>
<proteinExistence type="predicted"/>
<feature type="compositionally biased region" description="Polar residues" evidence="1">
    <location>
        <begin position="476"/>
        <end position="485"/>
    </location>
</feature>
<name>A0A4D5RGB7_IXOSC</name>
<dbReference type="InterPro" id="IPR045219">
    <property type="entry name" value="PKAT"/>
</dbReference>
<feature type="chain" id="PRO_5020029114" evidence="3">
    <location>
        <begin position="25"/>
        <end position="485"/>
    </location>
</feature>
<feature type="signal peptide" evidence="3">
    <location>
        <begin position="1"/>
        <end position="24"/>
    </location>
</feature>
<keyword evidence="2" id="KW-0472">Membrane</keyword>
<organism evidence="4">
    <name type="scientific">Ixodes scapularis</name>
    <name type="common">Black-legged tick</name>
    <name type="synonym">Deer tick</name>
    <dbReference type="NCBI Taxonomy" id="6945"/>
    <lineage>
        <taxon>Eukaryota</taxon>
        <taxon>Metazoa</taxon>
        <taxon>Ecdysozoa</taxon>
        <taxon>Arthropoda</taxon>
        <taxon>Chelicerata</taxon>
        <taxon>Arachnida</taxon>
        <taxon>Acari</taxon>
        <taxon>Parasitiformes</taxon>
        <taxon>Ixodida</taxon>
        <taxon>Ixodoidea</taxon>
        <taxon>Ixodidae</taxon>
        <taxon>Ixodinae</taxon>
        <taxon>Ixodes</taxon>
    </lineage>
</organism>
<protein>
    <submittedName>
        <fullName evidence="4">Putative conserved secreted protein</fullName>
    </submittedName>
</protein>
<reference evidence="4" key="1">
    <citation type="submission" date="2019-04" db="EMBL/GenBank/DDBJ databases">
        <title>An insight into the mialome of Ixodes scapularis.</title>
        <authorList>
            <person name="Ribeiro J.M."/>
            <person name="Mather T.N."/>
            <person name="Karim S."/>
        </authorList>
    </citation>
    <scope>NUCLEOTIDE SEQUENCE</scope>
</reference>
<sequence length="485" mass="54064">MKSVRSSCELFTASALLLAVVTRALELNVTNDGPAILDSTITFTAKLESGGYTDLYFQFRHNVPHAKQEYWIENGTMASLALTFESNHHPSGDYVMEVTAYESYFFSKHKVAFGKCRFTLTRDIVGRIVVSQDNRTLPNDRLILATNRTTNFTFELHDPSGYFNNSVNSLSWKLDYGHSVYAPYLEKNFTDTRQHTVYLVVVALVSRPNSTSQVVKVGSFTRDVAPKDPITSVSVEGNVWLRHGDVVSLQVSCNGSAPYNYCWKYFPGNTTSNSTANLTCEEPISTNMCRFPLVHYFPQDGPHLIAIILSNVVQSRPFVKNIEVHIYDVSHKGLLSMIILPITCSLLAIVIIVTGAAYHVHTRSHLHVEVADFDFQRGDHELTERTFWEHLLGAWRDAFPGCVRPHDPYDTDDEHPEIDNAKNDLGGDPERSGGRSSGDETNPFVKNVALRLPQQTKRRGAPPSETKEAAVGGSANGTESSPFVK</sequence>
<accession>A0A4D5RGB7</accession>